<evidence type="ECO:0000259" key="7">
    <source>
        <dbReference type="PROSITE" id="PS50966"/>
    </source>
</evidence>
<gene>
    <name evidence="8" type="ORF">E6O75_ATG07928</name>
</gene>
<keyword evidence="1" id="KW-0479">Metal-binding</keyword>
<feature type="region of interest" description="Disordered" evidence="5">
    <location>
        <begin position="1"/>
        <end position="96"/>
    </location>
</feature>
<proteinExistence type="predicted"/>
<protein>
    <submittedName>
        <fullName evidence="8">Glutathione reductase</fullName>
    </submittedName>
</protein>
<organism evidence="8 9">
    <name type="scientific">Venturia nashicola</name>
    <dbReference type="NCBI Taxonomy" id="86259"/>
    <lineage>
        <taxon>Eukaryota</taxon>
        <taxon>Fungi</taxon>
        <taxon>Dikarya</taxon>
        <taxon>Ascomycota</taxon>
        <taxon>Pezizomycotina</taxon>
        <taxon>Dothideomycetes</taxon>
        <taxon>Pleosporomycetidae</taxon>
        <taxon>Venturiales</taxon>
        <taxon>Venturiaceae</taxon>
        <taxon>Venturia</taxon>
    </lineage>
</organism>
<keyword evidence="9" id="KW-1185">Reference proteome</keyword>
<feature type="domain" description="RING-type" evidence="6">
    <location>
        <begin position="231"/>
        <end position="281"/>
    </location>
</feature>
<comment type="caution">
    <text evidence="8">The sequence shown here is derived from an EMBL/GenBank/DDBJ whole genome shotgun (WGS) entry which is preliminary data.</text>
</comment>
<dbReference type="GO" id="GO:0008270">
    <property type="term" value="F:zinc ion binding"/>
    <property type="evidence" value="ECO:0007669"/>
    <property type="project" value="UniProtKB-KW"/>
</dbReference>
<sequence length="324" mass="35736">MGVTGDAPYTAPSRKRKAKDISQDRFSAFASSSGTGRKVSQAIDLTGDDDEQYAIPPLTEKPKRQRRAKHVDEDATFGKSKPAAKKAKMKAGDNEGEQRLKKYRATMPGPVAKIMERATTQRIFVIERVRGGTMDIPTETISIAGTTGNVYTITIDQIPSCDCPHAAKGKQCKHILFSLSRVLRARENLTYQLALLPSELREIFAGAPPINPVDVDTTDKNRKPICDDDNCPICFMEFDDGFEDTVYCKAACGNNVHKECFDQWAASRKKSSASVTCPFCRSNWAFGEEDVVKKVKRGVKTSEGYVNVAEQLGVSTTRGKYMVS</sequence>
<dbReference type="PROSITE" id="PS50966">
    <property type="entry name" value="ZF_SWIM"/>
    <property type="match status" value="1"/>
</dbReference>
<dbReference type="Pfam" id="PF13639">
    <property type="entry name" value="zf-RING_2"/>
    <property type="match status" value="1"/>
</dbReference>
<dbReference type="STRING" id="86259.A0A4Z1P4F3"/>
<dbReference type="InterPro" id="IPR011016">
    <property type="entry name" value="Znf_RING-CH"/>
</dbReference>
<dbReference type="PROSITE" id="PS50089">
    <property type="entry name" value="ZF_RING_2"/>
    <property type="match status" value="1"/>
</dbReference>
<dbReference type="InterPro" id="IPR001841">
    <property type="entry name" value="Znf_RING"/>
</dbReference>
<name>A0A4Z1P4F3_9PEZI</name>
<dbReference type="PANTHER" id="PTHR21540:SF0">
    <property type="entry name" value="PHD FAMILY PROTEIN"/>
    <property type="match status" value="1"/>
</dbReference>
<evidence type="ECO:0000259" key="6">
    <source>
        <dbReference type="PROSITE" id="PS50089"/>
    </source>
</evidence>
<keyword evidence="2 4" id="KW-0863">Zinc-finger</keyword>
<reference evidence="8 9" key="1">
    <citation type="submission" date="2019-04" db="EMBL/GenBank/DDBJ databases">
        <title>High contiguity whole genome sequence and gene annotation resource for two Venturia nashicola isolates.</title>
        <authorList>
            <person name="Prokchorchik M."/>
            <person name="Won K."/>
            <person name="Lee Y."/>
            <person name="Choi E.D."/>
            <person name="Segonzac C."/>
            <person name="Sohn K.H."/>
        </authorList>
    </citation>
    <scope>NUCLEOTIDE SEQUENCE [LARGE SCALE GENOMIC DNA]</scope>
    <source>
        <strain evidence="8 9">PRI2</strain>
    </source>
</reference>
<evidence type="ECO:0000256" key="4">
    <source>
        <dbReference type="PROSITE-ProRule" id="PRU00175"/>
    </source>
</evidence>
<dbReference type="GO" id="GO:0061630">
    <property type="term" value="F:ubiquitin protein ligase activity"/>
    <property type="evidence" value="ECO:0007669"/>
    <property type="project" value="InterPro"/>
</dbReference>
<dbReference type="EMBL" id="SNSC02000020">
    <property type="protein sequence ID" value="TID15600.1"/>
    <property type="molecule type" value="Genomic_DNA"/>
</dbReference>
<feature type="domain" description="SWIM-type" evidence="7">
    <location>
        <begin position="151"/>
        <end position="183"/>
    </location>
</feature>
<dbReference type="SMART" id="SM00744">
    <property type="entry name" value="RINGv"/>
    <property type="match status" value="1"/>
</dbReference>
<dbReference type="InterPro" id="IPR007527">
    <property type="entry name" value="Znf_SWIM"/>
</dbReference>
<evidence type="ECO:0000256" key="3">
    <source>
        <dbReference type="ARBA" id="ARBA00022833"/>
    </source>
</evidence>
<evidence type="ECO:0000256" key="5">
    <source>
        <dbReference type="SAM" id="MobiDB-lite"/>
    </source>
</evidence>
<dbReference type="CDD" id="cd16494">
    <property type="entry name" value="RING-CH-C4HC3_ZSWM2"/>
    <property type="match status" value="1"/>
</dbReference>
<accession>A0A4Z1P4F3</accession>
<evidence type="ECO:0000313" key="9">
    <source>
        <dbReference type="Proteomes" id="UP000298493"/>
    </source>
</evidence>
<dbReference type="InterPro" id="IPR013083">
    <property type="entry name" value="Znf_RING/FYVE/PHD"/>
</dbReference>
<dbReference type="Proteomes" id="UP000298493">
    <property type="component" value="Unassembled WGS sequence"/>
</dbReference>
<dbReference type="PANTHER" id="PTHR21540">
    <property type="entry name" value="RING FINGER AND SWIM DOMAIN-CONTAINING PROTEIN 2"/>
    <property type="match status" value="1"/>
</dbReference>
<dbReference type="AlphaFoldDB" id="A0A4Z1P4F3"/>
<dbReference type="Gene3D" id="3.30.40.10">
    <property type="entry name" value="Zinc/RING finger domain, C3HC4 (zinc finger)"/>
    <property type="match status" value="1"/>
</dbReference>
<keyword evidence="3" id="KW-0862">Zinc</keyword>
<evidence type="ECO:0000256" key="2">
    <source>
        <dbReference type="ARBA" id="ARBA00022771"/>
    </source>
</evidence>
<evidence type="ECO:0000313" key="8">
    <source>
        <dbReference type="EMBL" id="TID15600.1"/>
    </source>
</evidence>
<evidence type="ECO:0000256" key="1">
    <source>
        <dbReference type="ARBA" id="ARBA00022723"/>
    </source>
</evidence>
<dbReference type="InterPro" id="IPR039903">
    <property type="entry name" value="Zswim2"/>
</dbReference>
<dbReference type="SUPFAM" id="SSF57850">
    <property type="entry name" value="RING/U-box"/>
    <property type="match status" value="1"/>
</dbReference>